<name>A0A6N6NRB8_9ACTN</name>
<dbReference type="Proteomes" id="UP000468668">
    <property type="component" value="Unassembled WGS sequence"/>
</dbReference>
<dbReference type="SUPFAM" id="SSF103473">
    <property type="entry name" value="MFS general substrate transporter"/>
    <property type="match status" value="1"/>
</dbReference>
<reference evidence="7 8" key="1">
    <citation type="submission" date="2019-09" db="EMBL/GenBank/DDBJ databases">
        <title>Whole genome shotgun sequencing (WGS) of Ellagibacter isourolithinifaciens DSM 104140(T) and Adlercreutzia muris DSM 29508(T).</title>
        <authorList>
            <person name="Stoll D.A."/>
            <person name="Danylec N."/>
            <person name="Huch M."/>
        </authorList>
    </citation>
    <scope>NUCLEOTIDE SEQUENCE [LARGE SCALE GENOMIC DNA]</scope>
    <source>
        <strain evidence="7 8">DSM 104140</strain>
    </source>
</reference>
<feature type="transmembrane region" description="Helical" evidence="5">
    <location>
        <begin position="268"/>
        <end position="292"/>
    </location>
</feature>
<keyword evidence="2 5" id="KW-0812">Transmembrane</keyword>
<comment type="caution">
    <text evidence="7">The sequence shown here is derived from an EMBL/GenBank/DDBJ whole genome shotgun (WGS) entry which is preliminary data.</text>
</comment>
<feature type="transmembrane region" description="Helical" evidence="5">
    <location>
        <begin position="142"/>
        <end position="164"/>
    </location>
</feature>
<dbReference type="PANTHER" id="PTHR11360">
    <property type="entry name" value="MONOCARBOXYLATE TRANSPORTER"/>
    <property type="match status" value="1"/>
</dbReference>
<feature type="domain" description="Major facilitator superfamily (MFS) profile" evidence="6">
    <location>
        <begin position="50"/>
        <end position="452"/>
    </location>
</feature>
<gene>
    <name evidence="7" type="ORF">F8C90_06985</name>
</gene>
<feature type="transmembrane region" description="Helical" evidence="5">
    <location>
        <begin position="304"/>
        <end position="326"/>
    </location>
</feature>
<evidence type="ECO:0000256" key="5">
    <source>
        <dbReference type="SAM" id="Phobius"/>
    </source>
</evidence>
<dbReference type="Gene3D" id="1.20.1250.20">
    <property type="entry name" value="MFS general substrate transporter like domains"/>
    <property type="match status" value="2"/>
</dbReference>
<dbReference type="InterPro" id="IPR011701">
    <property type="entry name" value="MFS"/>
</dbReference>
<proteinExistence type="predicted"/>
<comment type="subcellular location">
    <subcellularLocation>
        <location evidence="1">Cell membrane</location>
        <topology evidence="1">Multi-pass membrane protein</topology>
    </subcellularLocation>
</comment>
<dbReference type="PANTHER" id="PTHR11360:SF303">
    <property type="entry name" value="MAJOR FACILITATOR SUPERFAMILY (MFS) PROFILE DOMAIN-CONTAINING PROTEIN"/>
    <property type="match status" value="1"/>
</dbReference>
<dbReference type="InterPro" id="IPR036259">
    <property type="entry name" value="MFS_trans_sf"/>
</dbReference>
<feature type="transmembrane region" description="Helical" evidence="5">
    <location>
        <begin position="423"/>
        <end position="448"/>
    </location>
</feature>
<keyword evidence="3 5" id="KW-1133">Transmembrane helix</keyword>
<feature type="transmembrane region" description="Helical" evidence="5">
    <location>
        <begin position="209"/>
        <end position="229"/>
    </location>
</feature>
<dbReference type="InterPro" id="IPR020846">
    <property type="entry name" value="MFS_dom"/>
</dbReference>
<keyword evidence="8" id="KW-1185">Reference proteome</keyword>
<feature type="transmembrane region" description="Helical" evidence="5">
    <location>
        <begin position="92"/>
        <end position="112"/>
    </location>
</feature>
<evidence type="ECO:0000256" key="1">
    <source>
        <dbReference type="ARBA" id="ARBA00004651"/>
    </source>
</evidence>
<dbReference type="Pfam" id="PF07690">
    <property type="entry name" value="MFS_1"/>
    <property type="match status" value="1"/>
</dbReference>
<dbReference type="GO" id="GO:0008028">
    <property type="term" value="F:monocarboxylic acid transmembrane transporter activity"/>
    <property type="evidence" value="ECO:0007669"/>
    <property type="project" value="TreeGrafter"/>
</dbReference>
<protein>
    <submittedName>
        <fullName evidence="7">MFS transporter</fullName>
    </submittedName>
</protein>
<organism evidence="7 8">
    <name type="scientific">Ellagibacter isourolithinifaciens</name>
    <dbReference type="NCBI Taxonomy" id="2137581"/>
    <lineage>
        <taxon>Bacteria</taxon>
        <taxon>Bacillati</taxon>
        <taxon>Actinomycetota</taxon>
        <taxon>Coriobacteriia</taxon>
        <taxon>Eggerthellales</taxon>
        <taxon>Eggerthellaceae</taxon>
        <taxon>Ellagibacter</taxon>
    </lineage>
</organism>
<evidence type="ECO:0000256" key="3">
    <source>
        <dbReference type="ARBA" id="ARBA00022989"/>
    </source>
</evidence>
<feature type="transmembrane region" description="Helical" evidence="5">
    <location>
        <begin position="176"/>
        <end position="203"/>
    </location>
</feature>
<keyword evidence="4 5" id="KW-0472">Membrane</keyword>
<feature type="transmembrane region" description="Helical" evidence="5">
    <location>
        <begin position="398"/>
        <end position="417"/>
    </location>
</feature>
<feature type="transmembrane region" description="Helical" evidence="5">
    <location>
        <begin position="365"/>
        <end position="386"/>
    </location>
</feature>
<sequence length="458" mass="48260">MGFLGEMCPCAVQGASMVGRIRRRRRPRGAFFRRGGRKDMSTGAIKRHYEKVIAACCFLILFTNVGLPSTSFSVFQPYLVDLPGVGNTGGSIIISVRTFMSLIGMLVVGRYYDLLNCRIGAFLASLCVCAGFFLYSQNTGSFIGLCAGSVFTGLGYGLGGMIASTMLINRWFRSNVATVAGIAAVGSGVAAVILPNVTVALIGTYSLSAAFLFESALALVLGVLVFLLLRNYPRDLGLEPYEAPEGKKAGKPGRARAARRNRNVPEKLAPLVLVAMTFVGCISVGGTSYLAVLFTSEGFSAEGAAALVALCGGCLTVAKLASGVVFDRVGTKRGSMIFFALFIGGTLLLCLSDMGNVGLAGVGVFLYGLGLSLGTVGISVWSIELAPKGREAKTIKNFQLCYALGGFIFTFLPGFLAEAFGTYLVTYVILLAMIAFAAVVVVGVYLLGDRRVSDSIRS</sequence>
<dbReference type="PROSITE" id="PS50850">
    <property type="entry name" value="MFS"/>
    <property type="match status" value="1"/>
</dbReference>
<dbReference type="EMBL" id="WAJR01000016">
    <property type="protein sequence ID" value="KAB1640196.1"/>
    <property type="molecule type" value="Genomic_DNA"/>
</dbReference>
<evidence type="ECO:0000313" key="8">
    <source>
        <dbReference type="Proteomes" id="UP000468668"/>
    </source>
</evidence>
<dbReference type="GO" id="GO:0005886">
    <property type="term" value="C:plasma membrane"/>
    <property type="evidence" value="ECO:0007669"/>
    <property type="project" value="UniProtKB-SubCell"/>
</dbReference>
<dbReference type="AlphaFoldDB" id="A0A6N6NRB8"/>
<feature type="transmembrane region" description="Helical" evidence="5">
    <location>
        <begin position="119"/>
        <end position="136"/>
    </location>
</feature>
<feature type="transmembrane region" description="Helical" evidence="5">
    <location>
        <begin position="338"/>
        <end position="359"/>
    </location>
</feature>
<accession>A0A6N6NRB8</accession>
<dbReference type="InterPro" id="IPR050327">
    <property type="entry name" value="Proton-linked_MCT"/>
</dbReference>
<evidence type="ECO:0000259" key="6">
    <source>
        <dbReference type="PROSITE" id="PS50850"/>
    </source>
</evidence>
<evidence type="ECO:0000313" key="7">
    <source>
        <dbReference type="EMBL" id="KAB1640196.1"/>
    </source>
</evidence>
<evidence type="ECO:0000256" key="2">
    <source>
        <dbReference type="ARBA" id="ARBA00022692"/>
    </source>
</evidence>
<evidence type="ECO:0000256" key="4">
    <source>
        <dbReference type="ARBA" id="ARBA00023136"/>
    </source>
</evidence>